<evidence type="ECO:0000313" key="2">
    <source>
        <dbReference type="Proteomes" id="UP001062846"/>
    </source>
</evidence>
<dbReference type="EMBL" id="CM046397">
    <property type="protein sequence ID" value="KAI8536198.1"/>
    <property type="molecule type" value="Genomic_DNA"/>
</dbReference>
<gene>
    <name evidence="1" type="ORF">RHMOL_Rhmol10G0237200</name>
</gene>
<comment type="caution">
    <text evidence="1">The sequence shown here is derived from an EMBL/GenBank/DDBJ whole genome shotgun (WGS) entry which is preliminary data.</text>
</comment>
<name>A0ACC0M710_RHOML</name>
<sequence length="51" mass="5717">MPSSTPPSASSPRPRRCSPTRSRSLTSTTSWNFYYKADLVPTVIKNNICEQ</sequence>
<dbReference type="Proteomes" id="UP001062846">
    <property type="component" value="Chromosome 10"/>
</dbReference>
<reference evidence="1" key="1">
    <citation type="submission" date="2022-02" db="EMBL/GenBank/DDBJ databases">
        <title>Plant Genome Project.</title>
        <authorList>
            <person name="Zhang R.-G."/>
        </authorList>
    </citation>
    <scope>NUCLEOTIDE SEQUENCE</scope>
    <source>
        <strain evidence="1">AT1</strain>
    </source>
</reference>
<proteinExistence type="predicted"/>
<evidence type="ECO:0000313" key="1">
    <source>
        <dbReference type="EMBL" id="KAI8536198.1"/>
    </source>
</evidence>
<organism evidence="1 2">
    <name type="scientific">Rhododendron molle</name>
    <name type="common">Chinese azalea</name>
    <name type="synonym">Azalea mollis</name>
    <dbReference type="NCBI Taxonomy" id="49168"/>
    <lineage>
        <taxon>Eukaryota</taxon>
        <taxon>Viridiplantae</taxon>
        <taxon>Streptophyta</taxon>
        <taxon>Embryophyta</taxon>
        <taxon>Tracheophyta</taxon>
        <taxon>Spermatophyta</taxon>
        <taxon>Magnoliopsida</taxon>
        <taxon>eudicotyledons</taxon>
        <taxon>Gunneridae</taxon>
        <taxon>Pentapetalae</taxon>
        <taxon>asterids</taxon>
        <taxon>Ericales</taxon>
        <taxon>Ericaceae</taxon>
        <taxon>Ericoideae</taxon>
        <taxon>Rhodoreae</taxon>
        <taxon>Rhododendron</taxon>
    </lineage>
</organism>
<protein>
    <submittedName>
        <fullName evidence="1">Uncharacterized protein</fullName>
    </submittedName>
</protein>
<accession>A0ACC0M710</accession>
<keyword evidence="2" id="KW-1185">Reference proteome</keyword>